<proteinExistence type="predicted"/>
<dbReference type="Gene3D" id="3.30.2350.10">
    <property type="entry name" value="Pseudouridine synthase"/>
    <property type="match status" value="1"/>
</dbReference>
<dbReference type="InterPro" id="IPR020103">
    <property type="entry name" value="PsdUridine_synth_cat_dom_sf"/>
</dbReference>
<dbReference type="PANTHER" id="PTHR21600">
    <property type="entry name" value="MITOCHONDRIAL RNA PSEUDOURIDINE SYNTHASE"/>
    <property type="match status" value="1"/>
</dbReference>
<dbReference type="Pfam" id="PF00849">
    <property type="entry name" value="PseudoU_synth_2"/>
    <property type="match status" value="1"/>
</dbReference>
<dbReference type="PROSITE" id="PS01129">
    <property type="entry name" value="PSI_RLU"/>
    <property type="match status" value="1"/>
</dbReference>
<protein>
    <submittedName>
        <fullName evidence="2">RluA family pseudouridine synthase</fullName>
        <ecNumber evidence="2">5.4.99.-</ecNumber>
    </submittedName>
</protein>
<evidence type="ECO:0000259" key="1">
    <source>
        <dbReference type="Pfam" id="PF00849"/>
    </source>
</evidence>
<reference evidence="2 3" key="1">
    <citation type="submission" date="2023-10" db="EMBL/GenBank/DDBJ databases">
        <title>Complete genome sequence of Shewanella sp. DAU334.</title>
        <authorList>
            <person name="Lee Y.-S."/>
            <person name="Jeong H.-R."/>
            <person name="Hwang E.-J."/>
            <person name="Choi Y.-L."/>
            <person name="Kim G.-D."/>
        </authorList>
    </citation>
    <scope>NUCLEOTIDE SEQUENCE [LARGE SCALE GENOMIC DNA]</scope>
    <source>
        <strain evidence="2 3">DAU334</strain>
    </source>
</reference>
<keyword evidence="3" id="KW-1185">Reference proteome</keyword>
<dbReference type="SUPFAM" id="SSF55120">
    <property type="entry name" value="Pseudouridine synthase"/>
    <property type="match status" value="1"/>
</dbReference>
<dbReference type="RefSeq" id="WP_310471145.1">
    <property type="nucleotide sequence ID" value="NZ_CP136522.1"/>
</dbReference>
<organism evidence="2 3">
    <name type="scientific">Shewanella youngdeokensis</name>
    <dbReference type="NCBI Taxonomy" id="2999068"/>
    <lineage>
        <taxon>Bacteria</taxon>
        <taxon>Pseudomonadati</taxon>
        <taxon>Pseudomonadota</taxon>
        <taxon>Gammaproteobacteria</taxon>
        <taxon>Alteromonadales</taxon>
        <taxon>Shewanellaceae</taxon>
        <taxon>Shewanella</taxon>
    </lineage>
</organism>
<evidence type="ECO:0000313" key="3">
    <source>
        <dbReference type="Proteomes" id="UP001529491"/>
    </source>
</evidence>
<dbReference type="PANTHER" id="PTHR21600:SF89">
    <property type="entry name" value="RIBOSOMAL LARGE SUBUNIT PSEUDOURIDINE SYNTHASE A"/>
    <property type="match status" value="1"/>
</dbReference>
<evidence type="ECO:0000313" key="2">
    <source>
        <dbReference type="EMBL" id="WOT06873.1"/>
    </source>
</evidence>
<dbReference type="EC" id="5.4.99.-" evidence="2"/>
<gene>
    <name evidence="2" type="ORF">RGE70_09090</name>
</gene>
<dbReference type="EMBL" id="CP136522">
    <property type="protein sequence ID" value="WOT06873.1"/>
    <property type="molecule type" value="Genomic_DNA"/>
</dbReference>
<name>A0ABZ0K4A5_9GAMM</name>
<dbReference type="CDD" id="cd02869">
    <property type="entry name" value="PseudoU_synth_RluA_like"/>
    <property type="match status" value="1"/>
</dbReference>
<keyword evidence="2" id="KW-0413">Isomerase</keyword>
<feature type="domain" description="Pseudouridine synthase RsuA/RluA-like" evidence="1">
    <location>
        <begin position="25"/>
        <end position="210"/>
    </location>
</feature>
<dbReference type="InterPro" id="IPR050188">
    <property type="entry name" value="RluA_PseudoU_synthase"/>
</dbReference>
<dbReference type="InterPro" id="IPR006224">
    <property type="entry name" value="PsdUridine_synth_RluA-like_CS"/>
</dbReference>
<dbReference type="GO" id="GO:0016853">
    <property type="term" value="F:isomerase activity"/>
    <property type="evidence" value="ECO:0007669"/>
    <property type="project" value="UniProtKB-KW"/>
</dbReference>
<accession>A0ABZ0K4A5</accession>
<dbReference type="InterPro" id="IPR006145">
    <property type="entry name" value="PsdUridine_synth_RsuA/RluA"/>
</dbReference>
<sequence length="259" mass="28911">MQPIVDTFIAPPCHEQIVIIADNEHFLLINKPSGLLSLSGKHPANLDSVHHRLVKQYPECTLVHRLDLGTSGIMVVAKNKTINALLCKQFSERKVLKRYTALLAGDVLKESGEIVLPIAKDKPNFPLMKICQQEGKPAHSIYQVLSREHYSNTLEQDAVKYSTESSNLQHDCNRSTMAQIGSPAVSSQVTRVELTPKTGRTHQLRIHCQQIGHPIIGCDLYGTEFSHQLAPRLMLHATRLEFDHPITGERVLGFSACPF</sequence>
<dbReference type="Proteomes" id="UP001529491">
    <property type="component" value="Chromosome"/>
</dbReference>